<evidence type="ECO:0000313" key="3">
    <source>
        <dbReference type="Proteomes" id="UP000484381"/>
    </source>
</evidence>
<evidence type="ECO:0000313" key="2">
    <source>
        <dbReference type="EMBL" id="MPW20011.1"/>
    </source>
</evidence>
<dbReference type="SUPFAM" id="SSF54913">
    <property type="entry name" value="GlnB-like"/>
    <property type="match status" value="1"/>
</dbReference>
<organism evidence="2 3">
    <name type="scientific">Paraburkholderia franconis</name>
    <dbReference type="NCBI Taxonomy" id="2654983"/>
    <lineage>
        <taxon>Bacteria</taxon>
        <taxon>Pseudomonadati</taxon>
        <taxon>Pseudomonadota</taxon>
        <taxon>Betaproteobacteria</taxon>
        <taxon>Burkholderiales</taxon>
        <taxon>Burkholderiaceae</taxon>
        <taxon>Paraburkholderia</taxon>
    </lineage>
</organism>
<dbReference type="RefSeq" id="WP_152762566.1">
    <property type="nucleotide sequence ID" value="NZ_WHNP01000025.1"/>
</dbReference>
<dbReference type="InterPro" id="IPR011322">
    <property type="entry name" value="N-reg_PII-like_a/b"/>
</dbReference>
<evidence type="ECO:0000256" key="1">
    <source>
        <dbReference type="ARBA" id="ARBA00010554"/>
    </source>
</evidence>
<name>A0A7X1NEE5_9BURK</name>
<comment type="similarity">
    <text evidence="1">Belongs to the UPF0166 family.</text>
</comment>
<protein>
    <submittedName>
        <fullName evidence="2">DUF190 domain-containing protein</fullName>
    </submittedName>
</protein>
<keyword evidence="3" id="KW-1185">Reference proteome</keyword>
<dbReference type="AlphaFoldDB" id="A0A7X1NEE5"/>
<comment type="caution">
    <text evidence="2">The sequence shown here is derived from an EMBL/GenBank/DDBJ whole genome shotgun (WGS) entry which is preliminary data.</text>
</comment>
<reference evidence="2 3" key="1">
    <citation type="submission" date="2019-10" db="EMBL/GenBank/DDBJ databases">
        <title>Paraburkholderia sp. isolated from nodules of Mimosa pudica from Brazilian Atlantic Forest soils.</title>
        <authorList>
            <person name="Paulitsch F."/>
            <person name="Hungria M."/>
            <person name="Dall'Agnol R."/>
        </authorList>
    </citation>
    <scope>NUCLEOTIDE SEQUENCE [LARGE SCALE GENOMIC DNA]</scope>
    <source>
        <strain evidence="2 3">CNPSo 3157</strain>
    </source>
</reference>
<dbReference type="Proteomes" id="UP000484381">
    <property type="component" value="Unassembled WGS sequence"/>
</dbReference>
<gene>
    <name evidence="2" type="ORF">GCT13_24725</name>
</gene>
<dbReference type="Gene3D" id="3.30.70.120">
    <property type="match status" value="1"/>
</dbReference>
<proteinExistence type="inferred from homology"/>
<dbReference type="EMBL" id="WHNP01000025">
    <property type="protein sequence ID" value="MPW20011.1"/>
    <property type="molecule type" value="Genomic_DNA"/>
</dbReference>
<dbReference type="InterPro" id="IPR003793">
    <property type="entry name" value="UPF0166"/>
</dbReference>
<sequence>MDGYQITFFTQQDRRHHGKPVGDWLVHLAREMGLCGATLIAGAEGIGHHHRIHSARFFELADQPLSVVMAVSAEEADRLFERLRAEGVHLFYVKIPVEYGVLGEKDTGSAGA</sequence>
<dbReference type="InterPro" id="IPR015867">
    <property type="entry name" value="N-reg_PII/ATP_PRibTrfase_C"/>
</dbReference>
<accession>A0A7X1NEE5</accession>
<dbReference type="Pfam" id="PF02641">
    <property type="entry name" value="DUF190"/>
    <property type="match status" value="1"/>
</dbReference>